<dbReference type="SUPFAM" id="SSF63817">
    <property type="entry name" value="Sortase"/>
    <property type="match status" value="1"/>
</dbReference>
<accession>A0ABY9IPD4</accession>
<dbReference type="EMBL" id="CP120988">
    <property type="protein sequence ID" value="WLQ57075.1"/>
    <property type="molecule type" value="Genomic_DNA"/>
</dbReference>
<keyword evidence="4" id="KW-1185">Reference proteome</keyword>
<sequence>MSARTPRERPSRRPFPRLIAAAGLVPAAAAALVLVLGSPLTEPGAPAAPRSGAAAAPRSGASSATTAPLPPARPLRVDIPALHVSAPLVDLALDNRGKLGVPDPAARNLAGWYRDGVAPGSPGTAIVVAHVDTPTGPAAFAGLDTLRPGTTVDVRRTDGTVASFRVYAIEEFEKSDFPSARVYGPAKDAQLRLLTCGGAYDPAAGGYQSNVVAFARLVAIHPPESTLPGKNDPHDS</sequence>
<feature type="region of interest" description="Disordered" evidence="2">
    <location>
        <begin position="43"/>
        <end position="72"/>
    </location>
</feature>
<gene>
    <name evidence="3" type="ORF">P8A19_17190</name>
</gene>
<evidence type="ECO:0000313" key="3">
    <source>
        <dbReference type="EMBL" id="WLQ57075.1"/>
    </source>
</evidence>
<protein>
    <submittedName>
        <fullName evidence="3">Class F sortase</fullName>
    </submittedName>
</protein>
<name>A0ABY9IPD4_9ACTN</name>
<evidence type="ECO:0000256" key="2">
    <source>
        <dbReference type="SAM" id="MobiDB-lite"/>
    </source>
</evidence>
<dbReference type="CDD" id="cd05829">
    <property type="entry name" value="Sortase_F"/>
    <property type="match status" value="1"/>
</dbReference>
<keyword evidence="1" id="KW-0378">Hydrolase</keyword>
<dbReference type="PROSITE" id="PS51318">
    <property type="entry name" value="TAT"/>
    <property type="match status" value="1"/>
</dbReference>
<dbReference type="NCBIfam" id="NF033748">
    <property type="entry name" value="class_F_sortase"/>
    <property type="match status" value="1"/>
</dbReference>
<reference evidence="3 4" key="1">
    <citation type="submission" date="2023-03" db="EMBL/GenBank/DDBJ databases">
        <title>Isolation and description of six Streptomyces strains from soil environments, able to metabolize different microbial glucans.</title>
        <authorList>
            <person name="Widen T."/>
            <person name="Larsbrink J."/>
        </authorList>
    </citation>
    <scope>NUCLEOTIDE SEQUENCE [LARGE SCALE GENOMIC DNA]</scope>
    <source>
        <strain evidence="3 4">Alt2</strain>
    </source>
</reference>
<organism evidence="3 4">
    <name type="scientific">Streptomyces poriferorum</name>
    <dbReference type="NCBI Taxonomy" id="2798799"/>
    <lineage>
        <taxon>Bacteria</taxon>
        <taxon>Bacillati</taxon>
        <taxon>Actinomycetota</taxon>
        <taxon>Actinomycetes</taxon>
        <taxon>Kitasatosporales</taxon>
        <taxon>Streptomycetaceae</taxon>
        <taxon>Streptomyces</taxon>
    </lineage>
</organism>
<feature type="compositionally biased region" description="Low complexity" evidence="2">
    <location>
        <begin position="43"/>
        <end position="67"/>
    </location>
</feature>
<proteinExistence type="predicted"/>
<dbReference type="Gene3D" id="2.40.260.10">
    <property type="entry name" value="Sortase"/>
    <property type="match status" value="1"/>
</dbReference>
<dbReference type="RefSeq" id="WP_306071274.1">
    <property type="nucleotide sequence ID" value="NZ_CP120988.1"/>
</dbReference>
<dbReference type="InterPro" id="IPR006311">
    <property type="entry name" value="TAT_signal"/>
</dbReference>
<dbReference type="InterPro" id="IPR023365">
    <property type="entry name" value="Sortase_dom-sf"/>
</dbReference>
<dbReference type="InterPro" id="IPR042001">
    <property type="entry name" value="Sortase_F"/>
</dbReference>
<dbReference type="Pfam" id="PF04203">
    <property type="entry name" value="Sortase"/>
    <property type="match status" value="1"/>
</dbReference>
<evidence type="ECO:0000313" key="4">
    <source>
        <dbReference type="Proteomes" id="UP001235744"/>
    </source>
</evidence>
<evidence type="ECO:0000256" key="1">
    <source>
        <dbReference type="ARBA" id="ARBA00022801"/>
    </source>
</evidence>
<dbReference type="Proteomes" id="UP001235744">
    <property type="component" value="Chromosome"/>
</dbReference>
<dbReference type="InterPro" id="IPR005754">
    <property type="entry name" value="Sortase"/>
</dbReference>